<protein>
    <recommendedName>
        <fullName evidence="3">ATPase</fullName>
    </recommendedName>
</protein>
<proteinExistence type="predicted"/>
<reference evidence="1 2" key="1">
    <citation type="submission" date="2016-04" db="EMBL/GenBank/DDBJ databases">
        <title>Genome analysis of Thermosulfurimonas dismutans, the first thermophilic sulfur-disproportionating bacterium of the phylum Thermodesulfobacteria.</title>
        <authorList>
            <person name="Mardanov A.V."/>
            <person name="Beletsky A.V."/>
            <person name="Kadnikov V.V."/>
            <person name="Slobodkin A.I."/>
            <person name="Ravin N.V."/>
        </authorList>
    </citation>
    <scope>NUCLEOTIDE SEQUENCE [LARGE SCALE GENOMIC DNA]</scope>
    <source>
        <strain evidence="1 2">S95</strain>
    </source>
</reference>
<dbReference type="STRING" id="999894.TDIS_0065"/>
<dbReference type="OrthoDB" id="9785278at2"/>
<dbReference type="RefSeq" id="WP_068668138.1">
    <property type="nucleotide sequence ID" value="NZ_LWLG01000001.1"/>
</dbReference>
<dbReference type="EMBL" id="LWLG01000001">
    <property type="protein sequence ID" value="OAQ21547.1"/>
    <property type="molecule type" value="Genomic_DNA"/>
</dbReference>
<dbReference type="InterPro" id="IPR047706">
    <property type="entry name" value="BCAM0308-like"/>
</dbReference>
<comment type="caution">
    <text evidence="1">The sequence shown here is derived from an EMBL/GenBank/DDBJ whole genome shotgun (WGS) entry which is preliminary data.</text>
</comment>
<accession>A0A179D667</accession>
<dbReference type="Proteomes" id="UP000078390">
    <property type="component" value="Unassembled WGS sequence"/>
</dbReference>
<dbReference type="AlphaFoldDB" id="A0A179D667"/>
<gene>
    <name evidence="1" type="ORF">TDIS_0065</name>
</gene>
<evidence type="ECO:0000313" key="1">
    <source>
        <dbReference type="EMBL" id="OAQ21547.1"/>
    </source>
</evidence>
<sequence length="168" mass="20123">MSKKGERWIRETQEYQNTDDPYLSDKAPSGEALCPKCHAVFRDKRWLVDEAFYEEFKDTDFVPKILCPGCRKVNERYAMGYVYLSGPFFEKHRDEIMRLIHNEYERARENNPLDQIITMYEEDGRTIIETTTDHLAQRLGRAVHRAYKGNLSFRWSDGDKLVRIYWER</sequence>
<keyword evidence="2" id="KW-1185">Reference proteome</keyword>
<name>A0A179D667_9BACT</name>
<organism evidence="1 2">
    <name type="scientific">Thermosulfurimonas dismutans</name>
    <dbReference type="NCBI Taxonomy" id="999894"/>
    <lineage>
        <taxon>Bacteria</taxon>
        <taxon>Pseudomonadati</taxon>
        <taxon>Thermodesulfobacteriota</taxon>
        <taxon>Thermodesulfobacteria</taxon>
        <taxon>Thermodesulfobacteriales</taxon>
        <taxon>Thermodesulfobacteriaceae</taxon>
        <taxon>Thermosulfurimonas</taxon>
    </lineage>
</organism>
<evidence type="ECO:0000313" key="2">
    <source>
        <dbReference type="Proteomes" id="UP000078390"/>
    </source>
</evidence>
<dbReference type="NCBIfam" id="NF040826">
    <property type="entry name" value="lxa_BCAM0308"/>
    <property type="match status" value="1"/>
</dbReference>
<evidence type="ECO:0008006" key="3">
    <source>
        <dbReference type="Google" id="ProtNLM"/>
    </source>
</evidence>